<dbReference type="OrthoDB" id="5337216at2"/>
<accession>A0A0L0QVK8</accession>
<dbReference type="InterPro" id="IPR018062">
    <property type="entry name" value="HTH_AraC-typ_CS"/>
</dbReference>
<evidence type="ECO:0000256" key="2">
    <source>
        <dbReference type="ARBA" id="ARBA00023125"/>
    </source>
</evidence>
<evidence type="ECO:0000313" key="5">
    <source>
        <dbReference type="Proteomes" id="UP000036780"/>
    </source>
</evidence>
<dbReference type="PROSITE" id="PS00041">
    <property type="entry name" value="HTH_ARAC_FAMILY_1"/>
    <property type="match status" value="1"/>
</dbReference>
<organism evidence="4 5">
    <name type="scientific">Virgibacillus pantothenticus</name>
    <dbReference type="NCBI Taxonomy" id="1473"/>
    <lineage>
        <taxon>Bacteria</taxon>
        <taxon>Bacillati</taxon>
        <taxon>Bacillota</taxon>
        <taxon>Bacilli</taxon>
        <taxon>Bacillales</taxon>
        <taxon>Bacillaceae</taxon>
        <taxon>Virgibacillus</taxon>
    </lineage>
</organism>
<evidence type="ECO:0000313" key="4">
    <source>
        <dbReference type="EMBL" id="KNE22552.1"/>
    </source>
</evidence>
<dbReference type="InterPro" id="IPR020449">
    <property type="entry name" value="Tscrpt_reg_AraC-type_HTH"/>
</dbReference>
<gene>
    <name evidence="4" type="ORF">AFK71_01105</name>
</gene>
<name>A0A0L0QVK8_VIRPA</name>
<dbReference type="GO" id="GO:0003700">
    <property type="term" value="F:DNA-binding transcription factor activity"/>
    <property type="evidence" value="ECO:0007669"/>
    <property type="project" value="InterPro"/>
</dbReference>
<dbReference type="PRINTS" id="PR00032">
    <property type="entry name" value="HTHARAC"/>
</dbReference>
<keyword evidence="2" id="KW-0238">DNA-binding</keyword>
<dbReference type="PANTHER" id="PTHR43280">
    <property type="entry name" value="ARAC-FAMILY TRANSCRIPTIONAL REGULATOR"/>
    <property type="match status" value="1"/>
</dbReference>
<keyword evidence="5" id="KW-1185">Reference proteome</keyword>
<dbReference type="Gene3D" id="1.10.10.60">
    <property type="entry name" value="Homeodomain-like"/>
    <property type="match status" value="2"/>
</dbReference>
<dbReference type="SMART" id="SM00342">
    <property type="entry name" value="HTH_ARAC"/>
    <property type="match status" value="1"/>
</dbReference>
<dbReference type="Proteomes" id="UP000036780">
    <property type="component" value="Unassembled WGS sequence"/>
</dbReference>
<dbReference type="AlphaFoldDB" id="A0A0L0QVK8"/>
<dbReference type="InterPro" id="IPR009057">
    <property type="entry name" value="Homeodomain-like_sf"/>
</dbReference>
<reference evidence="5" key="1">
    <citation type="submission" date="2015-07" db="EMBL/GenBank/DDBJ databases">
        <title>Fjat-10053 dsm26.</title>
        <authorList>
            <person name="Liu B."/>
            <person name="Wang J."/>
            <person name="Zhu Y."/>
            <person name="Liu G."/>
            <person name="Chen Q."/>
            <person name="Chen Z."/>
            <person name="Lan J."/>
            <person name="Che J."/>
            <person name="Ge C."/>
            <person name="Shi H."/>
            <person name="Pan Z."/>
            <person name="Liu X."/>
        </authorList>
    </citation>
    <scope>NUCLEOTIDE SEQUENCE [LARGE SCALE GENOMIC DNA]</scope>
    <source>
        <strain evidence="5">DSM 26</strain>
    </source>
</reference>
<keyword evidence="1" id="KW-0805">Transcription regulation</keyword>
<dbReference type="EMBL" id="LGTO01000002">
    <property type="protein sequence ID" value="KNE22552.1"/>
    <property type="molecule type" value="Genomic_DNA"/>
</dbReference>
<comment type="caution">
    <text evidence="4">The sequence shown here is derived from an EMBL/GenBank/DDBJ whole genome shotgun (WGS) entry which is preliminary data.</text>
</comment>
<protein>
    <submittedName>
        <fullName evidence="4">AraC family transcriptional regulator</fullName>
    </submittedName>
</protein>
<dbReference type="PANTHER" id="PTHR43280:SF28">
    <property type="entry name" value="HTH-TYPE TRANSCRIPTIONAL ACTIVATOR RHAS"/>
    <property type="match status" value="1"/>
</dbReference>
<sequence>MELFLEHSFTQFALILLKNAVGTHTQDINVNSYKIISPQIYTTVCALKESYQYPWTLDQMAEVANLNKYQFAHFFKDIIGISPYSWLQIYRIIRSQEMLTKTTKTILKIAMDCGFSSVTVYNQLFKRLYGITPSTFRASIRK</sequence>
<proteinExistence type="predicted"/>
<evidence type="ECO:0000256" key="1">
    <source>
        <dbReference type="ARBA" id="ARBA00023015"/>
    </source>
</evidence>
<dbReference type="PROSITE" id="PS01124">
    <property type="entry name" value="HTH_ARAC_FAMILY_2"/>
    <property type="match status" value="1"/>
</dbReference>
<evidence type="ECO:0000256" key="3">
    <source>
        <dbReference type="ARBA" id="ARBA00023163"/>
    </source>
</evidence>
<dbReference type="SUPFAM" id="SSF46689">
    <property type="entry name" value="Homeodomain-like"/>
    <property type="match status" value="2"/>
</dbReference>
<dbReference type="Pfam" id="PF12833">
    <property type="entry name" value="HTH_18"/>
    <property type="match status" value="1"/>
</dbReference>
<dbReference type="GO" id="GO:0043565">
    <property type="term" value="F:sequence-specific DNA binding"/>
    <property type="evidence" value="ECO:0007669"/>
    <property type="project" value="InterPro"/>
</dbReference>
<keyword evidence="3" id="KW-0804">Transcription</keyword>
<dbReference type="InterPro" id="IPR018060">
    <property type="entry name" value="HTH_AraC"/>
</dbReference>